<protein>
    <submittedName>
        <fullName evidence="1">Uncharacterized protein</fullName>
    </submittedName>
</protein>
<reference evidence="1 2" key="1">
    <citation type="submission" date="2016-12" db="EMBL/GenBank/DDBJ databases">
        <title>Complete genome sequence of Microbacterium aurum KACC 15219.</title>
        <authorList>
            <person name="Jung Y."/>
            <person name="Shin J.-H."/>
            <person name="Lee Y.-J."/>
            <person name="Yi H."/>
            <person name="Bahn Y.-S."/>
            <person name="Kim J.F."/>
            <person name="Lee D.-W."/>
        </authorList>
    </citation>
    <scope>NUCLEOTIDE SEQUENCE [LARGE SCALE GENOMIC DNA]</scope>
    <source>
        <strain evidence="1 2">KACC 15219</strain>
    </source>
</reference>
<sequence length="70" mass="7611">MGESAEGVVQTGPAPLFYSEEETAALLGIHRTTLRALAVSGQAPVEPIRLTPHKRVYRRIDVERLAGVVE</sequence>
<name>A0A1P8U5K9_9MICO</name>
<dbReference type="STRING" id="36805.BOH66_03240"/>
<evidence type="ECO:0000313" key="2">
    <source>
        <dbReference type="Proteomes" id="UP000187185"/>
    </source>
</evidence>
<dbReference type="EMBL" id="CP018762">
    <property type="protein sequence ID" value="APZ33400.1"/>
    <property type="molecule type" value="Genomic_DNA"/>
</dbReference>
<dbReference type="AlphaFoldDB" id="A0A1P8U5K9"/>
<dbReference type="OrthoDB" id="5074909at2"/>
<keyword evidence="2" id="KW-1185">Reference proteome</keyword>
<gene>
    <name evidence="1" type="ORF">BOH66_03240</name>
</gene>
<evidence type="ECO:0000313" key="1">
    <source>
        <dbReference type="EMBL" id="APZ33400.1"/>
    </source>
</evidence>
<accession>A0A1P8U5K9</accession>
<dbReference type="Proteomes" id="UP000187185">
    <property type="component" value="Chromosome"/>
</dbReference>
<proteinExistence type="predicted"/>
<dbReference type="RefSeq" id="WP_076689240.1">
    <property type="nucleotide sequence ID" value="NZ_CP018762.1"/>
</dbReference>
<dbReference type="KEGG" id="maur:BOH66_03240"/>
<organism evidence="1 2">
    <name type="scientific">Microbacterium aurum</name>
    <dbReference type="NCBI Taxonomy" id="36805"/>
    <lineage>
        <taxon>Bacteria</taxon>
        <taxon>Bacillati</taxon>
        <taxon>Actinomycetota</taxon>
        <taxon>Actinomycetes</taxon>
        <taxon>Micrococcales</taxon>
        <taxon>Microbacteriaceae</taxon>
        <taxon>Microbacterium</taxon>
    </lineage>
</organism>